<dbReference type="EMBL" id="JACIFD010000001">
    <property type="protein sequence ID" value="MBB4070862.1"/>
    <property type="molecule type" value="Genomic_DNA"/>
</dbReference>
<organism evidence="1 2">
    <name type="scientific">Canibacter oris</name>
    <dbReference type="NCBI Taxonomy" id="1365628"/>
    <lineage>
        <taxon>Bacteria</taxon>
        <taxon>Bacillati</taxon>
        <taxon>Actinomycetota</taxon>
        <taxon>Actinomycetes</taxon>
        <taxon>Micrococcales</taxon>
        <taxon>Microbacteriaceae</taxon>
        <taxon>Canibacter</taxon>
    </lineage>
</organism>
<keyword evidence="2" id="KW-1185">Reference proteome</keyword>
<evidence type="ECO:0000313" key="1">
    <source>
        <dbReference type="EMBL" id="MBB4070862.1"/>
    </source>
</evidence>
<sequence length="207" mass="22048">MRQQYKSAGADIQSTAVTQLVPHHFSAFEGHTFKFQGTGTLHRMRGTVAVTAAIILAATSSFASTTPQTLATPYAPHNAAQTLEIQGHSLLTARLDRLHEATALELEKKAAAAPAPAQFSLDDLMFRGVINWGGYKFTYYSQQVLPGGGLQIPGRHVSDAGFVSDGAGFIVLAGDAPLGTVFDTPFGAQGKIYDRGTVGNHLDVYTR</sequence>
<evidence type="ECO:0000313" key="2">
    <source>
        <dbReference type="Proteomes" id="UP000571183"/>
    </source>
</evidence>
<protein>
    <recommendedName>
        <fullName evidence="3">3D domain-containing protein</fullName>
    </recommendedName>
</protein>
<reference evidence="1" key="1">
    <citation type="submission" date="2020-08" db="EMBL/GenBank/DDBJ databases">
        <title>Sequencing the genomes of 1000 actinobacteria strains.</title>
        <authorList>
            <person name="Klenk H.-P."/>
        </authorList>
    </citation>
    <scope>NUCLEOTIDE SEQUENCE [LARGE SCALE GENOMIC DNA]</scope>
    <source>
        <strain evidence="1">DSM 27064</strain>
    </source>
</reference>
<dbReference type="Proteomes" id="UP000571183">
    <property type="component" value="Unassembled WGS sequence"/>
</dbReference>
<dbReference type="AlphaFoldDB" id="A0A840DHB6"/>
<gene>
    <name evidence="1" type="ORF">F5897_000138</name>
</gene>
<accession>A0A840DHB6</accession>
<comment type="caution">
    <text evidence="1">The sequence shown here is derived from an EMBL/GenBank/DDBJ whole genome shotgun (WGS) entry which is preliminary data.</text>
</comment>
<name>A0A840DHB6_9MICO</name>
<dbReference type="RefSeq" id="WP_183304149.1">
    <property type="nucleotide sequence ID" value="NZ_JACIFD010000001.1"/>
</dbReference>
<evidence type="ECO:0008006" key="3">
    <source>
        <dbReference type="Google" id="ProtNLM"/>
    </source>
</evidence>
<proteinExistence type="predicted"/>